<evidence type="ECO:0000313" key="2">
    <source>
        <dbReference type="Proteomes" id="UP001425155"/>
    </source>
</evidence>
<sequence>MLLIRIKIDGREYTIPSELDAQAIMESITGQLRAGGGFVEIVRTPDRSVNVLVSPGMSLTVETTVIDEYVSIPGERDDSWPAQAWIDPLDTF</sequence>
<reference evidence="1 2" key="1">
    <citation type="submission" date="2024-03" db="EMBL/GenBank/DDBJ databases">
        <title>YIM 134122 draft genome.</title>
        <authorList>
            <person name="Zuo S."/>
            <person name="Xiong L."/>
        </authorList>
    </citation>
    <scope>NUCLEOTIDE SEQUENCE [LARGE SCALE GENOMIC DNA]</scope>
    <source>
        <strain evidence="1 2">YIM 134122</strain>
    </source>
</reference>
<dbReference type="EMBL" id="JBCLVG010000001">
    <property type="protein sequence ID" value="MEN1945877.1"/>
    <property type="molecule type" value="Genomic_DNA"/>
</dbReference>
<comment type="caution">
    <text evidence="1">The sequence shown here is derived from an EMBL/GenBank/DDBJ whole genome shotgun (WGS) entry which is preliminary data.</text>
</comment>
<dbReference type="RefSeq" id="WP_342112375.1">
    <property type="nucleotide sequence ID" value="NZ_JBCAUN010000001.1"/>
</dbReference>
<evidence type="ECO:0000313" key="1">
    <source>
        <dbReference type="EMBL" id="MEN1945877.1"/>
    </source>
</evidence>
<keyword evidence="2" id="KW-1185">Reference proteome</keyword>
<gene>
    <name evidence="1" type="ORF">WJX64_04910</name>
</gene>
<protein>
    <submittedName>
        <fullName evidence="1">Uncharacterized protein</fullName>
    </submittedName>
</protein>
<organism evidence="1 2">
    <name type="scientific">Leifsonia stereocauli</name>
    <dbReference type="NCBI Taxonomy" id="3134136"/>
    <lineage>
        <taxon>Bacteria</taxon>
        <taxon>Bacillati</taxon>
        <taxon>Actinomycetota</taxon>
        <taxon>Actinomycetes</taxon>
        <taxon>Micrococcales</taxon>
        <taxon>Microbacteriaceae</taxon>
        <taxon>Leifsonia</taxon>
    </lineage>
</organism>
<dbReference type="Proteomes" id="UP001425155">
    <property type="component" value="Unassembled WGS sequence"/>
</dbReference>
<accession>A0ABU9W1K2</accession>
<name>A0ABU9W1K2_9MICO</name>
<proteinExistence type="predicted"/>